<dbReference type="InterPro" id="IPR001810">
    <property type="entry name" value="F-box_dom"/>
</dbReference>
<organism evidence="2">
    <name type="scientific">Lotus japonicus</name>
    <name type="common">Lotus corniculatus var. japonicus</name>
    <dbReference type="NCBI Taxonomy" id="34305"/>
    <lineage>
        <taxon>Eukaryota</taxon>
        <taxon>Viridiplantae</taxon>
        <taxon>Streptophyta</taxon>
        <taxon>Embryophyta</taxon>
        <taxon>Tracheophyta</taxon>
        <taxon>Spermatophyta</taxon>
        <taxon>Magnoliopsida</taxon>
        <taxon>eudicotyledons</taxon>
        <taxon>Gunneridae</taxon>
        <taxon>Pentapetalae</taxon>
        <taxon>rosids</taxon>
        <taxon>fabids</taxon>
        <taxon>Fabales</taxon>
        <taxon>Fabaceae</taxon>
        <taxon>Papilionoideae</taxon>
        <taxon>50 kb inversion clade</taxon>
        <taxon>NPAAA clade</taxon>
        <taxon>Hologalegina</taxon>
        <taxon>robinioid clade</taxon>
        <taxon>Loteae</taxon>
        <taxon>Lotus</taxon>
    </lineage>
</organism>
<dbReference type="Pfam" id="PF00646">
    <property type="entry name" value="F-box"/>
    <property type="match status" value="1"/>
</dbReference>
<protein>
    <recommendedName>
        <fullName evidence="1">F-box domain-containing protein</fullName>
    </recommendedName>
</protein>
<proteinExistence type="evidence at transcript level"/>
<name>I3S5L9_LOTJA</name>
<dbReference type="SMART" id="SM00256">
    <property type="entry name" value="FBOX"/>
    <property type="match status" value="1"/>
</dbReference>
<evidence type="ECO:0000313" key="2">
    <source>
        <dbReference type="EMBL" id="AFK35561.1"/>
    </source>
</evidence>
<accession>I3S5L9</accession>
<evidence type="ECO:0000259" key="1">
    <source>
        <dbReference type="PROSITE" id="PS50181"/>
    </source>
</evidence>
<dbReference type="PANTHER" id="PTHR31672:SF13">
    <property type="entry name" value="F-BOX PROTEIN CPR30-LIKE"/>
    <property type="match status" value="1"/>
</dbReference>
<feature type="domain" description="F-box" evidence="1">
    <location>
        <begin position="2"/>
        <end position="48"/>
    </location>
</feature>
<dbReference type="Gene3D" id="1.20.1280.50">
    <property type="match status" value="1"/>
</dbReference>
<dbReference type="InterPro" id="IPR050796">
    <property type="entry name" value="SCF_F-box_component"/>
</dbReference>
<dbReference type="SUPFAM" id="SSF81383">
    <property type="entry name" value="F-box domain"/>
    <property type="match status" value="1"/>
</dbReference>
<dbReference type="PROSITE" id="PS50181">
    <property type="entry name" value="FBOX"/>
    <property type="match status" value="1"/>
</dbReference>
<sequence length="224" mass="26115">MKLGIEFLPWEIQVEILSWLPVKTLMQFKCVCKSWKSLISNDKLFKKNHLHKSARNNHCLFTLQVGEGCYHDEDEDHCLVPCPVRRLVEDPSSLIDEDGCCNLKGKYWLIDSCNGLVCFRYTWGYTWGYDYLQGRCRFRFWNPATRLWSKKSPTLIMDRMLFGFGYDDSSDTYKVVGIAISLRGHWETAVYCMGDSCLREISSKPSLGLSPMTHWHWTVCGWLS</sequence>
<reference evidence="2" key="1">
    <citation type="submission" date="2012-05" db="EMBL/GenBank/DDBJ databases">
        <authorList>
            <person name="Krishnakumar V."/>
            <person name="Cheung F."/>
            <person name="Xiao Y."/>
            <person name="Chan A."/>
            <person name="Moskal W.A."/>
            <person name="Town C.D."/>
        </authorList>
    </citation>
    <scope>NUCLEOTIDE SEQUENCE</scope>
</reference>
<dbReference type="PANTHER" id="PTHR31672">
    <property type="entry name" value="BNACNNG10540D PROTEIN"/>
    <property type="match status" value="1"/>
</dbReference>
<dbReference type="CDD" id="cd22157">
    <property type="entry name" value="F-box_AtFBW1-like"/>
    <property type="match status" value="1"/>
</dbReference>
<dbReference type="AlphaFoldDB" id="I3S5L9"/>
<dbReference type="InterPro" id="IPR036047">
    <property type="entry name" value="F-box-like_dom_sf"/>
</dbReference>
<dbReference type="EMBL" id="BT135766">
    <property type="protein sequence ID" value="AFK35561.1"/>
    <property type="molecule type" value="mRNA"/>
</dbReference>